<name>A0AAJ7U1Z2_PETMA</name>
<evidence type="ECO:0000256" key="4">
    <source>
        <dbReference type="PROSITE-ProRule" id="PRU00339"/>
    </source>
</evidence>
<dbReference type="CTD" id="6449"/>
<evidence type="ECO:0000313" key="7">
    <source>
        <dbReference type="Proteomes" id="UP001318040"/>
    </source>
</evidence>
<feature type="repeat" description="TPR" evidence="4">
    <location>
        <begin position="163"/>
        <end position="196"/>
    </location>
</feature>
<accession>A0AAJ7U1Z2</accession>
<evidence type="ECO:0000256" key="2">
    <source>
        <dbReference type="ARBA" id="ARBA00022737"/>
    </source>
</evidence>
<dbReference type="Proteomes" id="UP001318040">
    <property type="component" value="Chromosome 44"/>
</dbReference>
<feature type="region of interest" description="Disordered" evidence="5">
    <location>
        <begin position="69"/>
        <end position="91"/>
    </location>
</feature>
<dbReference type="Pfam" id="PF00515">
    <property type="entry name" value="TPR_1"/>
    <property type="match status" value="2"/>
</dbReference>
<keyword evidence="7" id="KW-1185">Reference proteome</keyword>
<dbReference type="SUPFAM" id="SSF48452">
    <property type="entry name" value="TPR-like"/>
    <property type="match status" value="1"/>
</dbReference>
<protein>
    <submittedName>
        <fullName evidence="8">Small glutamine-rich tetratricopeptide repeat-containing protein alpha isoform X2</fullName>
    </submittedName>
</protein>
<dbReference type="PROSITE" id="PS50293">
    <property type="entry name" value="TPR_REGION"/>
    <property type="match status" value="1"/>
</dbReference>
<dbReference type="InterPro" id="IPR032374">
    <property type="entry name" value="SGTA_dimer"/>
</dbReference>
<dbReference type="GO" id="GO:0060090">
    <property type="term" value="F:molecular adaptor activity"/>
    <property type="evidence" value="ECO:0007669"/>
    <property type="project" value="TreeGrafter"/>
</dbReference>
<feature type="region of interest" description="Disordered" evidence="5">
    <location>
        <begin position="294"/>
        <end position="333"/>
    </location>
</feature>
<dbReference type="Pfam" id="PF16546">
    <property type="entry name" value="SGTA_dimer"/>
    <property type="match status" value="1"/>
</dbReference>
<dbReference type="RefSeq" id="XP_032826833.1">
    <property type="nucleotide sequence ID" value="XM_032970942.1"/>
</dbReference>
<organism evidence="7 8">
    <name type="scientific">Petromyzon marinus</name>
    <name type="common">Sea lamprey</name>
    <dbReference type="NCBI Taxonomy" id="7757"/>
    <lineage>
        <taxon>Eukaryota</taxon>
        <taxon>Metazoa</taxon>
        <taxon>Chordata</taxon>
        <taxon>Craniata</taxon>
        <taxon>Vertebrata</taxon>
        <taxon>Cyclostomata</taxon>
        <taxon>Hyperoartia</taxon>
        <taxon>Petromyzontiformes</taxon>
        <taxon>Petromyzontidae</taxon>
        <taxon>Petromyzon</taxon>
    </lineage>
</organism>
<dbReference type="GO" id="GO:0072380">
    <property type="term" value="C:TRC complex"/>
    <property type="evidence" value="ECO:0007669"/>
    <property type="project" value="TreeGrafter"/>
</dbReference>
<feature type="compositionally biased region" description="Pro residues" evidence="5">
    <location>
        <begin position="317"/>
        <end position="333"/>
    </location>
</feature>
<dbReference type="PANTHER" id="PTHR45831:SF2">
    <property type="entry name" value="LD24721P"/>
    <property type="match status" value="1"/>
</dbReference>
<dbReference type="Pfam" id="PF13181">
    <property type="entry name" value="TPR_8"/>
    <property type="match status" value="1"/>
</dbReference>
<dbReference type="PANTHER" id="PTHR45831">
    <property type="entry name" value="LD24721P"/>
    <property type="match status" value="1"/>
</dbReference>
<sequence length="333" mass="36117">MSDVQRLAVAVLGFLNEQLRAGTLSEDATESLEVATQCLETAFGVSAADSHLAVSRPLLDIFVEATQDEPASNPPLSQEKALPDCTVSEEDRTRADKYKNEGNQYMREERYSEAVECYTHAIELHQQNAVYFCNRAAAYSKLSNYVGAVQDCERAIVIDPNYSKAYGRMGLALTSLGKHEEAVEFYRRAVELDPDNEGYRGNLELAESRGREATSPNATPPGGFDLAGILNNPGFMAMAANMMQNPQLQQMMSGMMSGGFSGGVPGVGTGGINDMAGLIQAGQQFAQTMQQENPELIEQLRSQIRSRPASASHDDLPPPYQPPPPPPPQPPSS</sequence>
<dbReference type="Gene3D" id="1.20.5.420">
    <property type="entry name" value="Immunoglobulin FC, subunit C"/>
    <property type="match status" value="1"/>
</dbReference>
<dbReference type="SMART" id="SM00028">
    <property type="entry name" value="TPR"/>
    <property type="match status" value="3"/>
</dbReference>
<gene>
    <name evidence="8" type="primary">SGTA</name>
</gene>
<evidence type="ECO:0000313" key="8">
    <source>
        <dbReference type="RefSeq" id="XP_032826833.1"/>
    </source>
</evidence>
<keyword evidence="3 4" id="KW-0802">TPR repeat</keyword>
<dbReference type="Gene3D" id="1.25.40.10">
    <property type="entry name" value="Tetratricopeptide repeat domain"/>
    <property type="match status" value="1"/>
</dbReference>
<dbReference type="InterPro" id="IPR047150">
    <property type="entry name" value="SGT"/>
</dbReference>
<dbReference type="InterPro" id="IPR019734">
    <property type="entry name" value="TPR_rpt"/>
</dbReference>
<dbReference type="InterPro" id="IPR011990">
    <property type="entry name" value="TPR-like_helical_dom_sf"/>
</dbReference>
<feature type="repeat" description="TPR" evidence="4">
    <location>
        <begin position="95"/>
        <end position="128"/>
    </location>
</feature>
<dbReference type="AlphaFoldDB" id="A0AAJ7U1Z2"/>
<feature type="domain" description="SGTA homodimerisation" evidence="6">
    <location>
        <begin position="5"/>
        <end position="62"/>
    </location>
</feature>
<comment type="similarity">
    <text evidence="1">Belongs to the SGT family.</text>
</comment>
<feature type="repeat" description="TPR" evidence="4">
    <location>
        <begin position="129"/>
        <end position="162"/>
    </location>
</feature>
<reference evidence="8" key="1">
    <citation type="submission" date="2025-08" db="UniProtKB">
        <authorList>
            <consortium name="RefSeq"/>
        </authorList>
    </citation>
    <scope>IDENTIFICATION</scope>
    <source>
        <tissue evidence="8">Sperm</tissue>
    </source>
</reference>
<evidence type="ECO:0000256" key="1">
    <source>
        <dbReference type="ARBA" id="ARBA00008175"/>
    </source>
</evidence>
<dbReference type="PROSITE" id="PS50005">
    <property type="entry name" value="TPR"/>
    <property type="match status" value="3"/>
</dbReference>
<evidence type="ECO:0000259" key="6">
    <source>
        <dbReference type="Pfam" id="PF16546"/>
    </source>
</evidence>
<proteinExistence type="inferred from homology"/>
<dbReference type="GO" id="GO:0016020">
    <property type="term" value="C:membrane"/>
    <property type="evidence" value="ECO:0007669"/>
    <property type="project" value="TreeGrafter"/>
</dbReference>
<dbReference type="GO" id="GO:0006620">
    <property type="term" value="P:post-translational protein targeting to endoplasmic reticulum membrane"/>
    <property type="evidence" value="ECO:0007669"/>
    <property type="project" value="TreeGrafter"/>
</dbReference>
<keyword evidence="2" id="KW-0677">Repeat</keyword>
<evidence type="ECO:0000256" key="5">
    <source>
        <dbReference type="SAM" id="MobiDB-lite"/>
    </source>
</evidence>
<evidence type="ECO:0000256" key="3">
    <source>
        <dbReference type="ARBA" id="ARBA00022803"/>
    </source>
</evidence>